<dbReference type="HOGENOM" id="CLU_060296_1_0_11"/>
<evidence type="ECO:0000256" key="8">
    <source>
        <dbReference type="ARBA" id="ARBA00022960"/>
    </source>
</evidence>
<dbReference type="PANTHER" id="PTHR30622">
    <property type="entry name" value="UNDECAPRENYL-DIPHOSPHATASE"/>
    <property type="match status" value="1"/>
</dbReference>
<proteinExistence type="inferred from homology"/>
<feature type="transmembrane region" description="Helical" evidence="17">
    <location>
        <begin position="197"/>
        <end position="215"/>
    </location>
</feature>
<comment type="similarity">
    <text evidence="2 17">Belongs to the UppP family.</text>
</comment>
<keyword evidence="8 17" id="KW-0133">Cell shape</keyword>
<evidence type="ECO:0000256" key="17">
    <source>
        <dbReference type="HAMAP-Rule" id="MF_01006"/>
    </source>
</evidence>
<evidence type="ECO:0000256" key="14">
    <source>
        <dbReference type="ARBA" id="ARBA00032707"/>
    </source>
</evidence>
<keyword evidence="5 17" id="KW-1003">Cell membrane</keyword>
<accession>D1BHV1</accession>
<gene>
    <name evidence="17" type="primary">uppP</name>
    <name evidence="18" type="ordered locus">Sked_20990</name>
</gene>
<dbReference type="PANTHER" id="PTHR30622:SF4">
    <property type="entry name" value="UNDECAPRENYL-DIPHOSPHATASE"/>
    <property type="match status" value="1"/>
</dbReference>
<keyword evidence="12 17" id="KW-0046">Antibiotic resistance</keyword>
<dbReference type="EMBL" id="CP001819">
    <property type="protein sequence ID" value="ACZ22021.1"/>
    <property type="molecule type" value="Genomic_DNA"/>
</dbReference>
<protein>
    <recommendedName>
        <fullName evidence="4 17">Undecaprenyl-diphosphatase</fullName>
        <ecNumber evidence="3 17">3.6.1.27</ecNumber>
    </recommendedName>
    <alternativeName>
        <fullName evidence="15 17">Bacitracin resistance protein</fullName>
    </alternativeName>
    <alternativeName>
        <fullName evidence="14 17">Undecaprenyl pyrophosphate phosphatase</fullName>
    </alternativeName>
</protein>
<evidence type="ECO:0000256" key="10">
    <source>
        <dbReference type="ARBA" id="ARBA00022989"/>
    </source>
</evidence>
<feature type="transmembrane region" description="Helical" evidence="17">
    <location>
        <begin position="260"/>
        <end position="281"/>
    </location>
</feature>
<dbReference type="GO" id="GO:0071555">
    <property type="term" value="P:cell wall organization"/>
    <property type="evidence" value="ECO:0007669"/>
    <property type="project" value="UniProtKB-KW"/>
</dbReference>
<reference evidence="18 19" key="1">
    <citation type="journal article" date="2009" name="Stand. Genomic Sci.">
        <title>Complete genome sequence of Sanguibacter keddieii type strain (ST-74).</title>
        <authorList>
            <person name="Ivanova N."/>
            <person name="Sikorski J."/>
            <person name="Sims D."/>
            <person name="Brettin T."/>
            <person name="Detter J.C."/>
            <person name="Han C."/>
            <person name="Lapidus A."/>
            <person name="Copeland A."/>
            <person name="Glavina Del Rio T."/>
            <person name="Nolan M."/>
            <person name="Chen F."/>
            <person name="Lucas S."/>
            <person name="Tice H."/>
            <person name="Cheng J.F."/>
            <person name="Bruce D."/>
            <person name="Goodwin L."/>
            <person name="Pitluck S."/>
            <person name="Pati A."/>
            <person name="Mavromatis K."/>
            <person name="Chen A."/>
            <person name="Palaniappan K."/>
            <person name="D'haeseleer P."/>
            <person name="Chain P."/>
            <person name="Bristow J."/>
            <person name="Eisen J.A."/>
            <person name="Markowitz V."/>
            <person name="Hugenholtz P."/>
            <person name="Goker M."/>
            <person name="Pukall R."/>
            <person name="Klenk H.P."/>
            <person name="Kyrpides N.C."/>
        </authorList>
    </citation>
    <scope>NUCLEOTIDE SEQUENCE [LARGE SCALE GENOMIC DNA]</scope>
    <source>
        <strain evidence="19">ATCC 51767 / DSM 10542 / NCFB 3025 / ST-74</strain>
    </source>
</reference>
<evidence type="ECO:0000256" key="1">
    <source>
        <dbReference type="ARBA" id="ARBA00004651"/>
    </source>
</evidence>
<feature type="transmembrane region" description="Helical" evidence="17">
    <location>
        <begin position="124"/>
        <end position="141"/>
    </location>
</feature>
<comment type="function">
    <text evidence="17">Catalyzes the dephosphorylation of undecaprenyl diphosphate (UPP). Confers resistance to bacitracin.</text>
</comment>
<dbReference type="EC" id="3.6.1.27" evidence="3 17"/>
<dbReference type="OrthoDB" id="9808289at2"/>
<dbReference type="GO" id="GO:0005886">
    <property type="term" value="C:plasma membrane"/>
    <property type="evidence" value="ECO:0007669"/>
    <property type="project" value="UniProtKB-SubCell"/>
</dbReference>
<dbReference type="STRING" id="446469.Sked_20990"/>
<dbReference type="GO" id="GO:0009252">
    <property type="term" value="P:peptidoglycan biosynthetic process"/>
    <property type="evidence" value="ECO:0007669"/>
    <property type="project" value="UniProtKB-KW"/>
</dbReference>
<evidence type="ECO:0000256" key="2">
    <source>
        <dbReference type="ARBA" id="ARBA00010621"/>
    </source>
</evidence>
<keyword evidence="19" id="KW-1185">Reference proteome</keyword>
<dbReference type="AlphaFoldDB" id="D1BHV1"/>
<dbReference type="InterPro" id="IPR003824">
    <property type="entry name" value="UppP"/>
</dbReference>
<evidence type="ECO:0000256" key="7">
    <source>
        <dbReference type="ARBA" id="ARBA00022801"/>
    </source>
</evidence>
<dbReference type="HAMAP" id="MF_01006">
    <property type="entry name" value="Undec_diphosphatase"/>
    <property type="match status" value="1"/>
</dbReference>
<keyword evidence="9 17" id="KW-0573">Peptidoglycan synthesis</keyword>
<evidence type="ECO:0000313" key="19">
    <source>
        <dbReference type="Proteomes" id="UP000000322"/>
    </source>
</evidence>
<keyword evidence="6 17" id="KW-0812">Transmembrane</keyword>
<feature type="transmembrane region" description="Helical" evidence="17">
    <location>
        <begin position="227"/>
        <end position="248"/>
    </location>
</feature>
<dbReference type="Proteomes" id="UP000000322">
    <property type="component" value="Chromosome"/>
</dbReference>
<dbReference type="GO" id="GO:0046677">
    <property type="term" value="P:response to antibiotic"/>
    <property type="evidence" value="ECO:0007669"/>
    <property type="project" value="UniProtKB-UniRule"/>
</dbReference>
<dbReference type="eggNOG" id="COG1968">
    <property type="taxonomic scope" value="Bacteria"/>
</dbReference>
<evidence type="ECO:0000256" key="5">
    <source>
        <dbReference type="ARBA" id="ARBA00022475"/>
    </source>
</evidence>
<evidence type="ECO:0000256" key="13">
    <source>
        <dbReference type="ARBA" id="ARBA00023316"/>
    </source>
</evidence>
<dbReference type="NCBIfam" id="TIGR00753">
    <property type="entry name" value="undec_PP_bacA"/>
    <property type="match status" value="1"/>
</dbReference>
<evidence type="ECO:0000313" key="18">
    <source>
        <dbReference type="EMBL" id="ACZ22021.1"/>
    </source>
</evidence>
<evidence type="ECO:0000256" key="16">
    <source>
        <dbReference type="ARBA" id="ARBA00047594"/>
    </source>
</evidence>
<evidence type="ECO:0000256" key="9">
    <source>
        <dbReference type="ARBA" id="ARBA00022984"/>
    </source>
</evidence>
<comment type="subcellular location">
    <subcellularLocation>
        <location evidence="1 17">Cell membrane</location>
        <topology evidence="1 17">Multi-pass membrane protein</topology>
    </subcellularLocation>
</comment>
<dbReference type="Pfam" id="PF02673">
    <property type="entry name" value="BacA"/>
    <property type="match status" value="1"/>
</dbReference>
<name>D1BHV1_SANKS</name>
<evidence type="ECO:0000256" key="15">
    <source>
        <dbReference type="ARBA" id="ARBA00032932"/>
    </source>
</evidence>
<dbReference type="RefSeq" id="WP_012867090.1">
    <property type="nucleotide sequence ID" value="NC_013521.1"/>
</dbReference>
<keyword evidence="13 17" id="KW-0961">Cell wall biogenesis/degradation</keyword>
<keyword evidence="10 17" id="KW-1133">Transmembrane helix</keyword>
<evidence type="ECO:0000256" key="4">
    <source>
        <dbReference type="ARBA" id="ARBA00021581"/>
    </source>
</evidence>
<comment type="catalytic activity">
    <reaction evidence="16 17">
        <text>di-trans,octa-cis-undecaprenyl diphosphate + H2O = di-trans,octa-cis-undecaprenyl phosphate + phosphate + H(+)</text>
        <dbReference type="Rhea" id="RHEA:28094"/>
        <dbReference type="ChEBI" id="CHEBI:15377"/>
        <dbReference type="ChEBI" id="CHEBI:15378"/>
        <dbReference type="ChEBI" id="CHEBI:43474"/>
        <dbReference type="ChEBI" id="CHEBI:58405"/>
        <dbReference type="ChEBI" id="CHEBI:60392"/>
        <dbReference type="EC" id="3.6.1.27"/>
    </reaction>
</comment>
<dbReference type="NCBIfam" id="NF001392">
    <property type="entry name" value="PRK00281.2-1"/>
    <property type="match status" value="1"/>
</dbReference>
<sequence length="285" mass="30217">MNAIEALVLGLVQGLTEFLPVSSSAHLRIVGELIGSSDPGAAFTAITQIGTEAAVLLYFRRDIATICRAWWRALRGADGTGWRERMGSQDHDARMGWFIGLGSVPIVILGLLLEDSIDQNFRNLYLVALMLAVFGLILGLADKVGKKTRTLDQLTPRHALYFGLAQAMALVPGVSRSGGTITAGLLMGYSREAAARYSFLLAIPAVLGSGFYKLFSSSGDVAGPGAGATLLATLVAFVVGYLVIIVFLKIVSTFSYKPFVYYRLGLAVVVVLLLATGVLTAQGGV</sequence>
<feature type="transmembrane region" description="Helical" evidence="17">
    <location>
        <begin position="95"/>
        <end position="112"/>
    </location>
</feature>
<evidence type="ECO:0000256" key="11">
    <source>
        <dbReference type="ARBA" id="ARBA00023136"/>
    </source>
</evidence>
<evidence type="ECO:0000256" key="6">
    <source>
        <dbReference type="ARBA" id="ARBA00022692"/>
    </source>
</evidence>
<keyword evidence="11 17" id="KW-0472">Membrane</keyword>
<evidence type="ECO:0000256" key="3">
    <source>
        <dbReference type="ARBA" id="ARBA00012374"/>
    </source>
</evidence>
<comment type="miscellaneous">
    <text evidence="17">Bacitracin is thought to be involved in the inhibition of peptidoglycan synthesis by sequestering undecaprenyl diphosphate, thereby reducing the pool of lipid carrier available.</text>
</comment>
<organism evidence="18 19">
    <name type="scientific">Sanguibacter keddieii (strain ATCC 51767 / DSM 10542 / NCFB 3025 / ST-74)</name>
    <dbReference type="NCBI Taxonomy" id="446469"/>
    <lineage>
        <taxon>Bacteria</taxon>
        <taxon>Bacillati</taxon>
        <taxon>Actinomycetota</taxon>
        <taxon>Actinomycetes</taxon>
        <taxon>Micrococcales</taxon>
        <taxon>Sanguibacteraceae</taxon>
        <taxon>Sanguibacter</taxon>
    </lineage>
</organism>
<keyword evidence="7 17" id="KW-0378">Hydrolase</keyword>
<evidence type="ECO:0000256" key="12">
    <source>
        <dbReference type="ARBA" id="ARBA00023251"/>
    </source>
</evidence>
<dbReference type="GO" id="GO:0008360">
    <property type="term" value="P:regulation of cell shape"/>
    <property type="evidence" value="ECO:0007669"/>
    <property type="project" value="UniProtKB-KW"/>
</dbReference>
<dbReference type="KEGG" id="ske:Sked_20990"/>
<dbReference type="GO" id="GO:0050380">
    <property type="term" value="F:undecaprenyl-diphosphatase activity"/>
    <property type="evidence" value="ECO:0007669"/>
    <property type="project" value="UniProtKB-UniRule"/>
</dbReference>